<name>A0AAW6SVG4_9BACI</name>
<dbReference type="SUPFAM" id="SSF51735">
    <property type="entry name" value="NAD(P)-binding Rossmann-fold domains"/>
    <property type="match status" value="1"/>
</dbReference>
<organism evidence="3 4">
    <name type="scientific">Heyndrickxia oleronia</name>
    <dbReference type="NCBI Taxonomy" id="38875"/>
    <lineage>
        <taxon>Bacteria</taxon>
        <taxon>Bacillati</taxon>
        <taxon>Bacillota</taxon>
        <taxon>Bacilli</taxon>
        <taxon>Bacillales</taxon>
        <taxon>Bacillaceae</taxon>
        <taxon>Heyndrickxia</taxon>
    </lineage>
</organism>
<dbReference type="EMBL" id="JAROYP010000008">
    <property type="protein sequence ID" value="MDH5162260.1"/>
    <property type="molecule type" value="Genomic_DNA"/>
</dbReference>
<evidence type="ECO:0000313" key="4">
    <source>
        <dbReference type="Proteomes" id="UP001159179"/>
    </source>
</evidence>
<reference evidence="3" key="1">
    <citation type="submission" date="2023-03" db="EMBL/GenBank/DDBJ databases">
        <title>Bacterial isolates from washroom surfaces on a university campus.</title>
        <authorList>
            <person name="Holman D.B."/>
            <person name="Gzyl K.E."/>
            <person name="Taheri A.E."/>
        </authorList>
    </citation>
    <scope>NUCLEOTIDE SEQUENCE</scope>
    <source>
        <strain evidence="3">RD03</strain>
    </source>
</reference>
<accession>A0AAW6SVG4</accession>
<dbReference type="RefSeq" id="WP_280617232.1">
    <property type="nucleotide sequence ID" value="NZ_JAROYP010000008.1"/>
</dbReference>
<dbReference type="PRINTS" id="PR00080">
    <property type="entry name" value="SDRFAMILY"/>
</dbReference>
<dbReference type="InterPro" id="IPR002347">
    <property type="entry name" value="SDR_fam"/>
</dbReference>
<comment type="similarity">
    <text evidence="1">Belongs to the short-chain dehydrogenases/reductases (SDR) family.</text>
</comment>
<dbReference type="Proteomes" id="UP001159179">
    <property type="component" value="Unassembled WGS sequence"/>
</dbReference>
<evidence type="ECO:0000313" key="3">
    <source>
        <dbReference type="EMBL" id="MDH5162260.1"/>
    </source>
</evidence>
<dbReference type="NCBIfam" id="NF004203">
    <property type="entry name" value="PRK05653.2-4"/>
    <property type="match status" value="1"/>
</dbReference>
<dbReference type="Gene3D" id="3.40.50.720">
    <property type="entry name" value="NAD(P)-binding Rossmann-like Domain"/>
    <property type="match status" value="1"/>
</dbReference>
<evidence type="ECO:0000256" key="1">
    <source>
        <dbReference type="ARBA" id="ARBA00006484"/>
    </source>
</evidence>
<dbReference type="AlphaFoldDB" id="A0AAW6SVG4"/>
<proteinExistence type="inferred from homology"/>
<dbReference type="FunFam" id="3.40.50.720:FF:000084">
    <property type="entry name" value="Short-chain dehydrogenase reductase"/>
    <property type="match status" value="1"/>
</dbReference>
<dbReference type="Pfam" id="PF13561">
    <property type="entry name" value="adh_short_C2"/>
    <property type="match status" value="1"/>
</dbReference>
<dbReference type="GO" id="GO:0008206">
    <property type="term" value="P:bile acid metabolic process"/>
    <property type="evidence" value="ECO:0007669"/>
    <property type="project" value="UniProtKB-ARBA"/>
</dbReference>
<keyword evidence="2" id="KW-0560">Oxidoreductase</keyword>
<dbReference type="GO" id="GO:0016616">
    <property type="term" value="F:oxidoreductase activity, acting on the CH-OH group of donors, NAD or NADP as acceptor"/>
    <property type="evidence" value="ECO:0007669"/>
    <property type="project" value="TreeGrafter"/>
</dbReference>
<evidence type="ECO:0000256" key="2">
    <source>
        <dbReference type="ARBA" id="ARBA00023002"/>
    </source>
</evidence>
<comment type="caution">
    <text evidence="3">The sequence shown here is derived from an EMBL/GenBank/DDBJ whole genome shotgun (WGS) entry which is preliminary data.</text>
</comment>
<dbReference type="CDD" id="cd05233">
    <property type="entry name" value="SDR_c"/>
    <property type="match status" value="1"/>
</dbReference>
<dbReference type="PANTHER" id="PTHR42760">
    <property type="entry name" value="SHORT-CHAIN DEHYDROGENASES/REDUCTASES FAMILY MEMBER"/>
    <property type="match status" value="1"/>
</dbReference>
<dbReference type="InterPro" id="IPR036291">
    <property type="entry name" value="NAD(P)-bd_dom_sf"/>
</dbReference>
<dbReference type="PRINTS" id="PR00081">
    <property type="entry name" value="GDHRDH"/>
</dbReference>
<protein>
    <submittedName>
        <fullName evidence="3">SDR family NAD(P)-dependent oxidoreductase</fullName>
    </submittedName>
</protein>
<gene>
    <name evidence="3" type="ORF">P5X88_15095</name>
</gene>
<sequence length="264" mass="28290">MTLQNDSLDGKIAVITGGGSGIGKAAAIRLASSGAKIALVDLKEENSKKVKELIEKAGGEAIVTDTDVSDPHRVEDSIREVVEKWGRIDIVFANAGINGRGAPIEDLTPDDWDHILTTNLKSTFLVMKYAIPHMKEKGGSIIITSSINGNRKFTGFGMSAYSASKAGQVALGKMAALELAGYRIRVNIICPGAIETNIGQNTYPDEENLKKIRFPIEYPEGNQPLAHHAGQPEQVAELVYFLASDASNHITGTEVYIDGAESLL</sequence>